<dbReference type="InterPro" id="IPR036188">
    <property type="entry name" value="FAD/NAD-bd_sf"/>
</dbReference>
<dbReference type="PANTHER" id="PTHR13847">
    <property type="entry name" value="SARCOSINE DEHYDROGENASE-RELATED"/>
    <property type="match status" value="1"/>
</dbReference>
<dbReference type="KEGG" id="cmic:caldi_20280"/>
<feature type="domain" description="FAD dependent oxidoreductase" evidence="2">
    <location>
        <begin position="8"/>
        <end position="354"/>
    </location>
</feature>
<organism evidence="3 4">
    <name type="scientific">Caldinitratiruptor microaerophilus</name>
    <dbReference type="NCBI Taxonomy" id="671077"/>
    <lineage>
        <taxon>Bacteria</taxon>
        <taxon>Bacillati</taxon>
        <taxon>Bacillota</taxon>
        <taxon>Clostridia</taxon>
        <taxon>Eubacteriales</taxon>
        <taxon>Symbiobacteriaceae</taxon>
        <taxon>Caldinitratiruptor</taxon>
    </lineage>
</organism>
<gene>
    <name evidence="3" type="ORF">caldi_20280</name>
</gene>
<dbReference type="Gene3D" id="3.50.50.60">
    <property type="entry name" value="FAD/NAD(P)-binding domain"/>
    <property type="match status" value="1"/>
</dbReference>
<keyword evidence="1" id="KW-0560">Oxidoreductase</keyword>
<dbReference type="Pfam" id="PF01266">
    <property type="entry name" value="DAO"/>
    <property type="match status" value="1"/>
</dbReference>
<name>A0AA35CM55_9FIRM</name>
<keyword evidence="4" id="KW-1185">Reference proteome</keyword>
<protein>
    <submittedName>
        <fullName evidence="3">FAD-dependent oxidoreductase</fullName>
    </submittedName>
</protein>
<dbReference type="SUPFAM" id="SSF51905">
    <property type="entry name" value="FAD/NAD(P)-binding domain"/>
    <property type="match status" value="1"/>
</dbReference>
<dbReference type="EMBL" id="AP025628">
    <property type="protein sequence ID" value="BDG60938.1"/>
    <property type="molecule type" value="Genomic_DNA"/>
</dbReference>
<accession>A0AA35CM55</accession>
<dbReference type="InterPro" id="IPR006076">
    <property type="entry name" value="FAD-dep_OxRdtase"/>
</dbReference>
<evidence type="ECO:0000259" key="2">
    <source>
        <dbReference type="Pfam" id="PF01266"/>
    </source>
</evidence>
<dbReference type="PANTHER" id="PTHR13847:SF287">
    <property type="entry name" value="FAD-DEPENDENT OXIDOREDUCTASE DOMAIN-CONTAINING PROTEIN 1"/>
    <property type="match status" value="1"/>
</dbReference>
<proteinExistence type="predicted"/>
<dbReference type="GO" id="GO:0016491">
    <property type="term" value="F:oxidoreductase activity"/>
    <property type="evidence" value="ECO:0007669"/>
    <property type="project" value="UniProtKB-KW"/>
</dbReference>
<evidence type="ECO:0000313" key="4">
    <source>
        <dbReference type="Proteomes" id="UP001163687"/>
    </source>
</evidence>
<sequence>MPVAETADVVIAGGGIVGLATAYYLAARGIRDVLVLEREPALVTGSTARSAGGIRLQFSTEVNIRLSRYGLEVLRRFRDEFGVDPAFRQVGYLFLLSTPEEEAAFRRNLELQRRLGVPVHWLEPGEVARDFPWVNPEGLVGATFCPEDGHADPYTVAMAFGRRARELGVRVATGRSVTGVRVAGGRVRGVDTPAGPVEAPVVVNAAGPDAGAVGRMAGVDVPVEPYRRQVFVTDAFAGLPREIPLTIDFATSSYARREGDRVLFGMSDPEEPPGRPLVVDDAFLVRAAATIAARIPALAEARVARGWAGYYEVTPDHNAIVGPVPEVEGLYVAAGFSGHGFQHGPGVGRVIAEMIAGEEPFLDVRSLSIERFRTGKSLREQGVV</sequence>
<dbReference type="Gene3D" id="3.30.9.10">
    <property type="entry name" value="D-Amino Acid Oxidase, subunit A, domain 2"/>
    <property type="match status" value="1"/>
</dbReference>
<reference evidence="3" key="1">
    <citation type="submission" date="2022-03" db="EMBL/GenBank/DDBJ databases">
        <title>Complete genome sequence of Caldinitratiruptor microaerophilus.</title>
        <authorList>
            <person name="Mukaiyama R."/>
            <person name="Nishiyama T."/>
            <person name="Ueda K."/>
        </authorList>
    </citation>
    <scope>NUCLEOTIDE SEQUENCE</scope>
    <source>
        <strain evidence="3">JCM 16183</strain>
    </source>
</reference>
<evidence type="ECO:0000256" key="1">
    <source>
        <dbReference type="ARBA" id="ARBA00023002"/>
    </source>
</evidence>
<dbReference type="GO" id="GO:0005737">
    <property type="term" value="C:cytoplasm"/>
    <property type="evidence" value="ECO:0007669"/>
    <property type="project" value="TreeGrafter"/>
</dbReference>
<dbReference type="Proteomes" id="UP001163687">
    <property type="component" value="Chromosome"/>
</dbReference>
<evidence type="ECO:0000313" key="3">
    <source>
        <dbReference type="EMBL" id="BDG60938.1"/>
    </source>
</evidence>
<dbReference type="AlphaFoldDB" id="A0AA35CM55"/>